<reference evidence="2" key="1">
    <citation type="submission" date="2016-10" db="EMBL/GenBank/DDBJ databases">
        <authorList>
            <person name="Varghese N."/>
            <person name="Submissions S."/>
        </authorList>
    </citation>
    <scope>NUCLEOTIDE SEQUENCE [LARGE SCALE GENOMIC DNA]</scope>
    <source>
        <strain evidence="2">IMMIB L-1606</strain>
    </source>
</reference>
<name>A0A1H1S0W5_9MICC</name>
<evidence type="ECO:0008006" key="3">
    <source>
        <dbReference type="Google" id="ProtNLM"/>
    </source>
</evidence>
<proteinExistence type="predicted"/>
<sequence>MGKLGHGSPADKEYGWTPHRRSLAALRSPYIPEMAAIIPKRDGSKAGRPNHHPDHVYLLVLAILGIHGSHRSAIAWLREDTNWYKVRSHARRFWDIELATTPPKRSTVTYNLDRLSPYADLLSDKFTLLAIEQAQKQGCLIEGPETMSKPKRGNILVADGTVPKTRITETTRKRLIEKGVKLPEVDEHREGGEDKGVRVLGFKELLVAVRPDAFPNSRIILSRTHVPKEKGYGGEAGIAVREMEKLRKLTKGFLGLRYDGAMTGMHLDAMLKLGVSAISPVPKDNIQRMLYDIDCTCGNQHTLHTEGGEFVELDVLDTGKTYSVPCKRVEQYSRKNADGTHRWYAKLLLMCGEHRTERLDTTAADKKLGFNRAHHVRLHPPESQYYKDTYGYRADIESVNNNLDSTLYRHRMITDTKGRQALVVLGFAMARNAISAEVYAARLKAGHFSDPPKELASAA</sequence>
<accession>A0A1H1S0W5</accession>
<dbReference type="AlphaFoldDB" id="A0A1H1S0W5"/>
<evidence type="ECO:0000313" key="2">
    <source>
        <dbReference type="Proteomes" id="UP000198751"/>
    </source>
</evidence>
<keyword evidence="2" id="KW-1185">Reference proteome</keyword>
<dbReference type="Proteomes" id="UP000198751">
    <property type="component" value="Chromosome I"/>
</dbReference>
<evidence type="ECO:0000313" key="1">
    <source>
        <dbReference type="EMBL" id="SDS41654.1"/>
    </source>
</evidence>
<protein>
    <recommendedName>
        <fullName evidence="3">Transposase DDE domain-containing protein</fullName>
    </recommendedName>
</protein>
<gene>
    <name evidence="1" type="ORF">SAMN04489743_0024</name>
</gene>
<organism evidence="1 2">
    <name type="scientific">Pseudarthrobacter equi</name>
    <dbReference type="NCBI Taxonomy" id="728066"/>
    <lineage>
        <taxon>Bacteria</taxon>
        <taxon>Bacillati</taxon>
        <taxon>Actinomycetota</taxon>
        <taxon>Actinomycetes</taxon>
        <taxon>Micrococcales</taxon>
        <taxon>Micrococcaceae</taxon>
        <taxon>Pseudarthrobacter</taxon>
    </lineage>
</organism>
<dbReference type="EMBL" id="LT629779">
    <property type="protein sequence ID" value="SDS41654.1"/>
    <property type="molecule type" value="Genomic_DNA"/>
</dbReference>